<evidence type="ECO:0000256" key="1">
    <source>
        <dbReference type="SAM" id="Phobius"/>
    </source>
</evidence>
<sequence>MMSAMQICQGVFVIVCCMILGWGLLFFCVTRFLEFLFSNHHLLFLKFVCLVMVTACTYNWIFGSCAPFLVYLELQLMNLLHNVCCMPFCYLKTID</sequence>
<protein>
    <submittedName>
        <fullName evidence="2">Uncharacterized protein</fullName>
    </submittedName>
</protein>
<dbReference type="AlphaFoldDB" id="A0A068U9H5"/>
<keyword evidence="1" id="KW-0472">Membrane</keyword>
<organism evidence="2 3">
    <name type="scientific">Coffea canephora</name>
    <name type="common">Robusta coffee</name>
    <dbReference type="NCBI Taxonomy" id="49390"/>
    <lineage>
        <taxon>Eukaryota</taxon>
        <taxon>Viridiplantae</taxon>
        <taxon>Streptophyta</taxon>
        <taxon>Embryophyta</taxon>
        <taxon>Tracheophyta</taxon>
        <taxon>Spermatophyta</taxon>
        <taxon>Magnoliopsida</taxon>
        <taxon>eudicotyledons</taxon>
        <taxon>Gunneridae</taxon>
        <taxon>Pentapetalae</taxon>
        <taxon>asterids</taxon>
        <taxon>lamiids</taxon>
        <taxon>Gentianales</taxon>
        <taxon>Rubiaceae</taxon>
        <taxon>Ixoroideae</taxon>
        <taxon>Gardenieae complex</taxon>
        <taxon>Bertiereae - Coffeeae clade</taxon>
        <taxon>Coffeeae</taxon>
        <taxon>Coffea</taxon>
    </lineage>
</organism>
<evidence type="ECO:0000313" key="3">
    <source>
        <dbReference type="Proteomes" id="UP000295252"/>
    </source>
</evidence>
<dbReference type="EMBL" id="HG739099">
    <property type="protein sequence ID" value="CDP04952.1"/>
    <property type="molecule type" value="Genomic_DNA"/>
</dbReference>
<dbReference type="Gramene" id="CDP04952">
    <property type="protein sequence ID" value="CDP04952"/>
    <property type="gene ID" value="GSCOC_T00019828001"/>
</dbReference>
<evidence type="ECO:0000313" key="2">
    <source>
        <dbReference type="EMBL" id="CDP04952.1"/>
    </source>
</evidence>
<keyword evidence="3" id="KW-1185">Reference proteome</keyword>
<keyword evidence="1" id="KW-0812">Transmembrane</keyword>
<name>A0A068U9H5_COFCA</name>
<feature type="transmembrane region" description="Helical" evidence="1">
    <location>
        <begin position="45"/>
        <end position="72"/>
    </location>
</feature>
<keyword evidence="1" id="KW-1133">Transmembrane helix</keyword>
<dbReference type="Proteomes" id="UP000295252">
    <property type="component" value="Chromosome IV"/>
</dbReference>
<accession>A0A068U9H5</accession>
<dbReference type="InParanoid" id="A0A068U9H5"/>
<reference evidence="3" key="1">
    <citation type="journal article" date="2014" name="Science">
        <title>The coffee genome provides insight into the convergent evolution of caffeine biosynthesis.</title>
        <authorList>
            <person name="Denoeud F."/>
            <person name="Carretero-Paulet L."/>
            <person name="Dereeper A."/>
            <person name="Droc G."/>
            <person name="Guyot R."/>
            <person name="Pietrella M."/>
            <person name="Zheng C."/>
            <person name="Alberti A."/>
            <person name="Anthony F."/>
            <person name="Aprea G."/>
            <person name="Aury J.M."/>
            <person name="Bento P."/>
            <person name="Bernard M."/>
            <person name="Bocs S."/>
            <person name="Campa C."/>
            <person name="Cenci A."/>
            <person name="Combes M.C."/>
            <person name="Crouzillat D."/>
            <person name="Da Silva C."/>
            <person name="Daddiego L."/>
            <person name="De Bellis F."/>
            <person name="Dussert S."/>
            <person name="Garsmeur O."/>
            <person name="Gayraud T."/>
            <person name="Guignon V."/>
            <person name="Jahn K."/>
            <person name="Jamilloux V."/>
            <person name="Joet T."/>
            <person name="Labadie K."/>
            <person name="Lan T."/>
            <person name="Leclercq J."/>
            <person name="Lepelley M."/>
            <person name="Leroy T."/>
            <person name="Li L.T."/>
            <person name="Librado P."/>
            <person name="Lopez L."/>
            <person name="Munoz A."/>
            <person name="Noel B."/>
            <person name="Pallavicini A."/>
            <person name="Perrotta G."/>
            <person name="Poncet V."/>
            <person name="Pot D."/>
            <person name="Priyono X."/>
            <person name="Rigoreau M."/>
            <person name="Rouard M."/>
            <person name="Rozas J."/>
            <person name="Tranchant-Dubreuil C."/>
            <person name="VanBuren R."/>
            <person name="Zhang Q."/>
            <person name="Andrade A.C."/>
            <person name="Argout X."/>
            <person name="Bertrand B."/>
            <person name="de Kochko A."/>
            <person name="Graziosi G."/>
            <person name="Henry R.J."/>
            <person name="Jayarama X."/>
            <person name="Ming R."/>
            <person name="Nagai C."/>
            <person name="Rounsley S."/>
            <person name="Sankoff D."/>
            <person name="Giuliano G."/>
            <person name="Albert V.A."/>
            <person name="Wincker P."/>
            <person name="Lashermes P."/>
        </authorList>
    </citation>
    <scope>NUCLEOTIDE SEQUENCE [LARGE SCALE GENOMIC DNA]</scope>
    <source>
        <strain evidence="3">cv. DH200-94</strain>
    </source>
</reference>
<gene>
    <name evidence="2" type="ORF">GSCOC_T00019828001</name>
</gene>
<proteinExistence type="predicted"/>
<feature type="transmembrane region" description="Helical" evidence="1">
    <location>
        <begin position="12"/>
        <end position="33"/>
    </location>
</feature>